<dbReference type="Gene3D" id="3.40.50.720">
    <property type="entry name" value="NAD(P)-binding Rossmann-like Domain"/>
    <property type="match status" value="1"/>
</dbReference>
<evidence type="ECO:0000313" key="4">
    <source>
        <dbReference type="EMBL" id="GAA3387978.1"/>
    </source>
</evidence>
<comment type="caution">
    <text evidence="4">The sequence shown here is derived from an EMBL/GenBank/DDBJ whole genome shotgun (WGS) entry which is preliminary data.</text>
</comment>
<evidence type="ECO:0000259" key="3">
    <source>
        <dbReference type="SMART" id="SM00822"/>
    </source>
</evidence>
<evidence type="ECO:0000313" key="5">
    <source>
        <dbReference type="Proteomes" id="UP001501676"/>
    </source>
</evidence>
<dbReference type="SMART" id="SM00822">
    <property type="entry name" value="PKS_KR"/>
    <property type="match status" value="1"/>
</dbReference>
<organism evidence="4 5">
    <name type="scientific">Cryptosporangium minutisporangium</name>
    <dbReference type="NCBI Taxonomy" id="113569"/>
    <lineage>
        <taxon>Bacteria</taxon>
        <taxon>Bacillati</taxon>
        <taxon>Actinomycetota</taxon>
        <taxon>Actinomycetes</taxon>
        <taxon>Cryptosporangiales</taxon>
        <taxon>Cryptosporangiaceae</taxon>
        <taxon>Cryptosporangium</taxon>
    </lineage>
</organism>
<dbReference type="PRINTS" id="PR00080">
    <property type="entry name" value="SDRFAMILY"/>
</dbReference>
<dbReference type="PANTHER" id="PTHR24321">
    <property type="entry name" value="DEHYDROGENASES, SHORT CHAIN"/>
    <property type="match status" value="1"/>
</dbReference>
<comment type="similarity">
    <text evidence="1">Belongs to the short-chain dehydrogenases/reductases (SDR) family.</text>
</comment>
<dbReference type="Proteomes" id="UP001501676">
    <property type="component" value="Unassembled WGS sequence"/>
</dbReference>
<dbReference type="InterPro" id="IPR057326">
    <property type="entry name" value="KR_dom"/>
</dbReference>
<reference evidence="5" key="1">
    <citation type="journal article" date="2019" name="Int. J. Syst. Evol. Microbiol.">
        <title>The Global Catalogue of Microorganisms (GCM) 10K type strain sequencing project: providing services to taxonomists for standard genome sequencing and annotation.</title>
        <authorList>
            <consortium name="The Broad Institute Genomics Platform"/>
            <consortium name="The Broad Institute Genome Sequencing Center for Infectious Disease"/>
            <person name="Wu L."/>
            <person name="Ma J."/>
        </authorList>
    </citation>
    <scope>NUCLEOTIDE SEQUENCE [LARGE SCALE GENOMIC DNA]</scope>
    <source>
        <strain evidence="5">JCM 9458</strain>
    </source>
</reference>
<dbReference type="InterPro" id="IPR006311">
    <property type="entry name" value="TAT_signal"/>
</dbReference>
<dbReference type="PROSITE" id="PS51318">
    <property type="entry name" value="TAT"/>
    <property type="match status" value="1"/>
</dbReference>
<evidence type="ECO:0000256" key="1">
    <source>
        <dbReference type="ARBA" id="ARBA00006484"/>
    </source>
</evidence>
<dbReference type="EMBL" id="BAAAYN010000020">
    <property type="protein sequence ID" value="GAA3387978.1"/>
    <property type="molecule type" value="Genomic_DNA"/>
</dbReference>
<keyword evidence="2" id="KW-0560">Oxidoreductase</keyword>
<dbReference type="CDD" id="cd05233">
    <property type="entry name" value="SDR_c"/>
    <property type="match status" value="1"/>
</dbReference>
<feature type="domain" description="Ketoreductase" evidence="3">
    <location>
        <begin position="48"/>
        <end position="201"/>
    </location>
</feature>
<dbReference type="InterPro" id="IPR002347">
    <property type="entry name" value="SDR_fam"/>
</dbReference>
<dbReference type="SUPFAM" id="SSF51735">
    <property type="entry name" value="NAD(P)-binding Rossmann-fold domains"/>
    <property type="match status" value="1"/>
</dbReference>
<dbReference type="InterPro" id="IPR036291">
    <property type="entry name" value="NAD(P)-bd_dom_sf"/>
</dbReference>
<dbReference type="PRINTS" id="PR00081">
    <property type="entry name" value="GDHRDH"/>
</dbReference>
<keyword evidence="5" id="KW-1185">Reference proteome</keyword>
<protein>
    <submittedName>
        <fullName evidence="4">Glucose 1-dehydrogenase</fullName>
    </submittedName>
</protein>
<proteinExistence type="inferred from homology"/>
<gene>
    <name evidence="4" type="ORF">GCM10020369_32440</name>
</gene>
<dbReference type="PANTHER" id="PTHR24321:SF11">
    <property type="entry name" value="BLR0893 PROTEIN"/>
    <property type="match status" value="1"/>
</dbReference>
<accession>A0ABP6SXJ3</accession>
<sequence>MQEHVTGVSRRDVLRTVVAGAGGTALTAAVSGSTAAATPAGHRRFEGKVVVITGATSGIGRATAEAFAREGAHVIFCGRRAALGRQVQAAIRGTGGSATFVPADVRFPDQVQRLVDTAVARHGRLDIAFNNAGVLGARKPVQDTTDAEFDELIDINLRGVFNAMRAELRQFRRQQGAPGVIVNTSSFHAYAARALSPVYGATKGAILAMTRSAAIVQGEDRTGIRINVLAPGTVDTRLLRQATGGDPAATARAAQDASGLRRIATPAEMAGVVLFLASDDAVYITGEGIVADGGALASI</sequence>
<dbReference type="PROSITE" id="PS00061">
    <property type="entry name" value="ADH_SHORT"/>
    <property type="match status" value="1"/>
</dbReference>
<evidence type="ECO:0000256" key="2">
    <source>
        <dbReference type="ARBA" id="ARBA00023002"/>
    </source>
</evidence>
<dbReference type="Pfam" id="PF13561">
    <property type="entry name" value="adh_short_C2"/>
    <property type="match status" value="1"/>
</dbReference>
<dbReference type="InterPro" id="IPR020904">
    <property type="entry name" value="Sc_DH/Rdtase_CS"/>
</dbReference>
<name>A0ABP6SXJ3_9ACTN</name>